<reference evidence="2" key="2">
    <citation type="submission" date="2022-01" db="EMBL/GenBank/DDBJ databases">
        <authorList>
            <person name="Yamashiro T."/>
            <person name="Shiraishi A."/>
            <person name="Satake H."/>
            <person name="Nakayama K."/>
        </authorList>
    </citation>
    <scope>NUCLEOTIDE SEQUENCE</scope>
</reference>
<feature type="transmembrane region" description="Helical" evidence="1">
    <location>
        <begin position="12"/>
        <end position="40"/>
    </location>
</feature>
<comment type="caution">
    <text evidence="2">The sequence shown here is derived from an EMBL/GenBank/DDBJ whole genome shotgun (WGS) entry which is preliminary data.</text>
</comment>
<keyword evidence="1" id="KW-0472">Membrane</keyword>
<organism evidence="2 3">
    <name type="scientific">Tanacetum coccineum</name>
    <dbReference type="NCBI Taxonomy" id="301880"/>
    <lineage>
        <taxon>Eukaryota</taxon>
        <taxon>Viridiplantae</taxon>
        <taxon>Streptophyta</taxon>
        <taxon>Embryophyta</taxon>
        <taxon>Tracheophyta</taxon>
        <taxon>Spermatophyta</taxon>
        <taxon>Magnoliopsida</taxon>
        <taxon>eudicotyledons</taxon>
        <taxon>Gunneridae</taxon>
        <taxon>Pentapetalae</taxon>
        <taxon>asterids</taxon>
        <taxon>campanulids</taxon>
        <taxon>Asterales</taxon>
        <taxon>Asteraceae</taxon>
        <taxon>Asteroideae</taxon>
        <taxon>Anthemideae</taxon>
        <taxon>Anthemidinae</taxon>
        <taxon>Tanacetum</taxon>
    </lineage>
</organism>
<evidence type="ECO:0000256" key="1">
    <source>
        <dbReference type="SAM" id="Phobius"/>
    </source>
</evidence>
<keyword evidence="1" id="KW-1133">Transmembrane helix</keyword>
<reference evidence="2" key="1">
    <citation type="journal article" date="2022" name="Int. J. Mol. Sci.">
        <title>Draft Genome of Tanacetum Coccineum: Genomic Comparison of Closely Related Tanacetum-Family Plants.</title>
        <authorList>
            <person name="Yamashiro T."/>
            <person name="Shiraishi A."/>
            <person name="Nakayama K."/>
            <person name="Satake H."/>
        </authorList>
    </citation>
    <scope>NUCLEOTIDE SEQUENCE</scope>
</reference>
<keyword evidence="3" id="KW-1185">Reference proteome</keyword>
<evidence type="ECO:0000313" key="2">
    <source>
        <dbReference type="EMBL" id="GJS88353.1"/>
    </source>
</evidence>
<proteinExistence type="predicted"/>
<dbReference type="Proteomes" id="UP001151760">
    <property type="component" value="Unassembled WGS sequence"/>
</dbReference>
<evidence type="ECO:0008006" key="4">
    <source>
        <dbReference type="Google" id="ProtNLM"/>
    </source>
</evidence>
<dbReference type="PROSITE" id="PS51257">
    <property type="entry name" value="PROKAR_LIPOPROTEIN"/>
    <property type="match status" value="1"/>
</dbReference>
<protein>
    <recommendedName>
        <fullName evidence="4">Secreted protein</fullName>
    </recommendedName>
</protein>
<sequence>MPSSIPKVHFLGFSFMFISLRVLNVSLMSLIISCSVRLLITRSSTYTSKFLPICFWKALSTKRCAWLLFFYLTGGHPSRTFSRCSAICPETPIMSTGFQANMSRLRLMMVEGYASGPETIVHSSGIILLLRSVSIPPGTRNFKIP</sequence>
<evidence type="ECO:0000313" key="3">
    <source>
        <dbReference type="Proteomes" id="UP001151760"/>
    </source>
</evidence>
<dbReference type="EMBL" id="BQNB010011266">
    <property type="protein sequence ID" value="GJS88353.1"/>
    <property type="molecule type" value="Genomic_DNA"/>
</dbReference>
<keyword evidence="1" id="KW-0812">Transmembrane</keyword>
<gene>
    <name evidence="2" type="ORF">Tco_0770989</name>
</gene>
<name>A0ABQ4ZHI3_9ASTR</name>
<accession>A0ABQ4ZHI3</accession>